<protein>
    <submittedName>
        <fullName evidence="1">Uncharacterized protein</fullName>
    </submittedName>
</protein>
<reference evidence="1 2" key="1">
    <citation type="submission" date="2016-10" db="EMBL/GenBank/DDBJ databases">
        <authorList>
            <person name="de Groot N.N."/>
        </authorList>
    </citation>
    <scope>NUCLEOTIDE SEQUENCE [LARGE SCALE GENOMIC DNA]</scope>
    <source>
        <strain evidence="1 2">DSM 24015</strain>
    </source>
</reference>
<proteinExistence type="predicted"/>
<organism evidence="1 2">
    <name type="scientific">Riemerella columbipharyngis</name>
    <dbReference type="NCBI Taxonomy" id="1071918"/>
    <lineage>
        <taxon>Bacteria</taxon>
        <taxon>Pseudomonadati</taxon>
        <taxon>Bacteroidota</taxon>
        <taxon>Flavobacteriia</taxon>
        <taxon>Flavobacteriales</taxon>
        <taxon>Weeksellaceae</taxon>
        <taxon>Riemerella</taxon>
    </lineage>
</organism>
<name>A0A1G7FRK2_9FLAO</name>
<dbReference type="AlphaFoldDB" id="A0A1G7FRK2"/>
<dbReference type="Proteomes" id="UP000198517">
    <property type="component" value="Unassembled WGS sequence"/>
</dbReference>
<accession>A0A1G7FRK2</accession>
<evidence type="ECO:0000313" key="2">
    <source>
        <dbReference type="Proteomes" id="UP000198517"/>
    </source>
</evidence>
<dbReference type="EMBL" id="FNAS01000026">
    <property type="protein sequence ID" value="SDE78325.1"/>
    <property type="molecule type" value="Genomic_DNA"/>
</dbReference>
<gene>
    <name evidence="1" type="ORF">SAMN05421544_1268</name>
</gene>
<evidence type="ECO:0000313" key="1">
    <source>
        <dbReference type="EMBL" id="SDE78325.1"/>
    </source>
</evidence>
<sequence>MKTIYYEYPIEDSEQNITIISSKLVNFVSYQKGIAIENSI</sequence>
<keyword evidence="2" id="KW-1185">Reference proteome</keyword>